<sequence>MDKLLDLDTFAKTLTEKGYNGYFLTQADYPDKIKDSINRFLEACKNGTDKLLYPDLLPIQTYLEWNGEDKPKVSCHIWVAHENGKFDVRKMEIERTDRYGHSMKKSELTNLTTGSVPTAKEALAKVLDTPKQQFSPRKRGFKM</sequence>
<keyword evidence="2" id="KW-1185">Reference proteome</keyword>
<evidence type="ECO:0000313" key="2">
    <source>
        <dbReference type="Proteomes" id="UP000184498"/>
    </source>
</evidence>
<dbReference type="EMBL" id="FRAM01000002">
    <property type="protein sequence ID" value="SHK25432.1"/>
    <property type="molecule type" value="Genomic_DNA"/>
</dbReference>
<reference evidence="2" key="1">
    <citation type="submission" date="2016-11" db="EMBL/GenBank/DDBJ databases">
        <authorList>
            <person name="Varghese N."/>
            <person name="Submissions S."/>
        </authorList>
    </citation>
    <scope>NUCLEOTIDE SEQUENCE [LARGE SCALE GENOMIC DNA]</scope>
    <source>
        <strain evidence="2">DSM 18016</strain>
    </source>
</reference>
<evidence type="ECO:0000313" key="1">
    <source>
        <dbReference type="EMBL" id="SHK25432.1"/>
    </source>
</evidence>
<dbReference type="STRING" id="216903.SAMN05444371_1594"/>
<dbReference type="OrthoDB" id="979262at2"/>
<dbReference type="AlphaFoldDB" id="A0A1M6QYX6"/>
<gene>
    <name evidence="1" type="ORF">SAMN05444371_1594</name>
</gene>
<name>A0A1M6QYX6_9FLAO</name>
<dbReference type="RefSeq" id="WP_072997283.1">
    <property type="nucleotide sequence ID" value="NZ_FRAM01000002.1"/>
</dbReference>
<accession>A0A1M6QYX6</accession>
<organism evidence="1 2">
    <name type="scientific">Epilithonimonas mollis</name>
    <dbReference type="NCBI Taxonomy" id="216903"/>
    <lineage>
        <taxon>Bacteria</taxon>
        <taxon>Pseudomonadati</taxon>
        <taxon>Bacteroidota</taxon>
        <taxon>Flavobacteriia</taxon>
        <taxon>Flavobacteriales</taxon>
        <taxon>Weeksellaceae</taxon>
        <taxon>Chryseobacterium group</taxon>
        <taxon>Epilithonimonas</taxon>
    </lineage>
</organism>
<dbReference type="Proteomes" id="UP000184498">
    <property type="component" value="Unassembled WGS sequence"/>
</dbReference>
<protein>
    <submittedName>
        <fullName evidence="1">Uncharacterized protein</fullName>
    </submittedName>
</protein>
<proteinExistence type="predicted"/>